<organism evidence="4 5">
    <name type="scientific">Metaclostridioides mangenotii</name>
    <dbReference type="NCBI Taxonomy" id="1540"/>
    <lineage>
        <taxon>Bacteria</taxon>
        <taxon>Bacillati</taxon>
        <taxon>Bacillota</taxon>
        <taxon>Clostridia</taxon>
        <taxon>Peptostreptococcales</taxon>
        <taxon>Peptostreptococcaceae</taxon>
        <taxon>Metaclostridioides</taxon>
    </lineage>
</organism>
<dbReference type="RefSeq" id="WP_209455601.1">
    <property type="nucleotide sequence ID" value="NZ_BAAACS010000017.1"/>
</dbReference>
<keyword evidence="1" id="KW-0175">Coiled coil</keyword>
<dbReference type="Gene3D" id="3.40.50.1390">
    <property type="entry name" value="Resolvase, N-terminal catalytic domain"/>
    <property type="match status" value="1"/>
</dbReference>
<dbReference type="Pfam" id="PF07508">
    <property type="entry name" value="Recombinase"/>
    <property type="match status" value="1"/>
</dbReference>
<evidence type="ECO:0000313" key="4">
    <source>
        <dbReference type="EMBL" id="MBP1854008.1"/>
    </source>
</evidence>
<reference evidence="4 5" key="1">
    <citation type="submission" date="2021-03" db="EMBL/GenBank/DDBJ databases">
        <title>Genomic Encyclopedia of Type Strains, Phase IV (KMG-IV): sequencing the most valuable type-strain genomes for metagenomic binning, comparative biology and taxonomic classification.</title>
        <authorList>
            <person name="Goeker M."/>
        </authorList>
    </citation>
    <scope>NUCLEOTIDE SEQUENCE [LARGE SCALE GENOMIC DNA]</scope>
    <source>
        <strain evidence="4 5">DSM 1289</strain>
    </source>
</reference>
<dbReference type="Pfam" id="PF00239">
    <property type="entry name" value="Resolvase"/>
    <property type="match status" value="1"/>
</dbReference>
<dbReference type="InterPro" id="IPR036162">
    <property type="entry name" value="Resolvase-like_N_sf"/>
</dbReference>
<proteinExistence type="predicted"/>
<feature type="domain" description="Recombinase" evidence="3">
    <location>
        <begin position="162"/>
        <end position="286"/>
    </location>
</feature>
<dbReference type="Proteomes" id="UP000767291">
    <property type="component" value="Unassembled WGS sequence"/>
</dbReference>
<dbReference type="InterPro" id="IPR050639">
    <property type="entry name" value="SSR_resolvase"/>
</dbReference>
<protein>
    <submittedName>
        <fullName evidence="4">DNA invertase Pin-like site-specific DNA recombinase/uncharacterized protein YoxC</fullName>
    </submittedName>
</protein>
<dbReference type="SUPFAM" id="SSF53041">
    <property type="entry name" value="Resolvase-like"/>
    <property type="match status" value="1"/>
</dbReference>
<feature type="domain" description="Resolvase/invertase-type recombinase catalytic" evidence="2">
    <location>
        <begin position="2"/>
        <end position="154"/>
    </location>
</feature>
<keyword evidence="5" id="KW-1185">Reference proteome</keyword>
<evidence type="ECO:0000256" key="1">
    <source>
        <dbReference type="SAM" id="Coils"/>
    </source>
</evidence>
<accession>A0ABS4E7V9</accession>
<dbReference type="PANTHER" id="PTHR30461">
    <property type="entry name" value="DNA-INVERTASE FROM LAMBDOID PROPHAGE"/>
    <property type="match status" value="1"/>
</dbReference>
<dbReference type="Gene3D" id="3.90.1750.20">
    <property type="entry name" value="Putative Large Serine Recombinase, Chain B, Domain 2"/>
    <property type="match status" value="1"/>
</dbReference>
<evidence type="ECO:0000313" key="5">
    <source>
        <dbReference type="Proteomes" id="UP000767291"/>
    </source>
</evidence>
<feature type="coiled-coil region" evidence="1">
    <location>
        <begin position="377"/>
        <end position="446"/>
    </location>
</feature>
<dbReference type="PANTHER" id="PTHR30461:SF23">
    <property type="entry name" value="DNA RECOMBINASE-RELATED"/>
    <property type="match status" value="1"/>
</dbReference>
<dbReference type="InterPro" id="IPR006119">
    <property type="entry name" value="Resolv_N"/>
</dbReference>
<evidence type="ECO:0000259" key="2">
    <source>
        <dbReference type="PROSITE" id="PS51736"/>
    </source>
</evidence>
<sequence>MNVAIYLRKSRADLEAEKNGEFETLDRHKSTLLNIAREKNLNIVEIKEELVSGESLVNRPKMMELLNDVKNGLFDAVLVMDIDRLGRGNMQDQGLILDTFKESNTKIITPRKIYDLNNEFDEEYSEFEAFMARKELKLITRRMQRGRIKSIEEGKYVATNPPYGYKIEYQNKDRYLVVDDEKSEIVKIIYKLYSDGNGANKIASYLNSLGYKTTTGRTFYDKLIRDIIKNKVYCGYITWNTTKRKGSKSSKTEKDSWIIAKGIHEPIVSENLWDKCNSIRSKRSISSTPNNVLTNPLAGIVKCSLCGYTLVAKSSTSKHKDGTNIYTKYMVCSNCLNRSTKLDILEKTIIESLERWLVGYKIDISENDIKKSNSTIIKDYKKMLSNLEKELDELAKQKDGLHDFLERRIYDIDTYLNRLKNISDRIDTINDSIKHIKNEINKETEKNQAKVEFLPSLEYLLENYATSTIEEKNKLLKSVLDKVTYTKNHKKRDEYDFDIVLYPKLSYQ</sequence>
<dbReference type="PROSITE" id="PS51737">
    <property type="entry name" value="RECOMBINASE_DNA_BIND"/>
    <property type="match status" value="1"/>
</dbReference>
<dbReference type="CDD" id="cd00338">
    <property type="entry name" value="Ser_Recombinase"/>
    <property type="match status" value="1"/>
</dbReference>
<dbReference type="PROSITE" id="PS51736">
    <property type="entry name" value="RECOMBINASES_3"/>
    <property type="match status" value="1"/>
</dbReference>
<dbReference type="InterPro" id="IPR011109">
    <property type="entry name" value="DNA_bind_recombinase_dom"/>
</dbReference>
<gene>
    <name evidence="4" type="ORF">J2Z43_000398</name>
</gene>
<dbReference type="InterPro" id="IPR038109">
    <property type="entry name" value="DNA_bind_recomb_sf"/>
</dbReference>
<evidence type="ECO:0000259" key="3">
    <source>
        <dbReference type="PROSITE" id="PS51737"/>
    </source>
</evidence>
<dbReference type="SMART" id="SM00857">
    <property type="entry name" value="Resolvase"/>
    <property type="match status" value="1"/>
</dbReference>
<dbReference type="EMBL" id="JAGGJX010000001">
    <property type="protein sequence ID" value="MBP1854008.1"/>
    <property type="molecule type" value="Genomic_DNA"/>
</dbReference>
<comment type="caution">
    <text evidence="4">The sequence shown here is derived from an EMBL/GenBank/DDBJ whole genome shotgun (WGS) entry which is preliminary data.</text>
</comment>
<name>A0ABS4E7V9_9FIRM</name>